<dbReference type="Pfam" id="PF01762">
    <property type="entry name" value="Galactosyl_T"/>
    <property type="match status" value="1"/>
</dbReference>
<keyword evidence="13" id="KW-1185">Reference proteome</keyword>
<dbReference type="PANTHER" id="PTHR11214">
    <property type="entry name" value="BETA-1,3-N-ACETYLGLUCOSAMINYLTRANSFERASE"/>
    <property type="match status" value="1"/>
</dbReference>
<comment type="similarity">
    <text evidence="2 11">Belongs to the glycosyltransferase 31 family.</text>
</comment>
<evidence type="ECO:0000313" key="12">
    <source>
        <dbReference type="EMBL" id="KAK0063975.1"/>
    </source>
</evidence>
<dbReference type="GO" id="GO:0016758">
    <property type="term" value="F:hexosyltransferase activity"/>
    <property type="evidence" value="ECO:0007669"/>
    <property type="project" value="InterPro"/>
</dbReference>
<dbReference type="EC" id="2.4.1.-" evidence="11"/>
<keyword evidence="10" id="KW-0325">Glycoprotein</keyword>
<accession>A0AAD8C1Y7</accession>
<dbReference type="Proteomes" id="UP001233172">
    <property type="component" value="Unassembled WGS sequence"/>
</dbReference>
<dbReference type="PANTHER" id="PTHR11214:SF364">
    <property type="entry name" value="HEXOSYLTRANSFERASE"/>
    <property type="match status" value="1"/>
</dbReference>
<evidence type="ECO:0000256" key="11">
    <source>
        <dbReference type="RuleBase" id="RU363063"/>
    </source>
</evidence>
<gene>
    <name evidence="12" type="ORF">Bpfe_006660</name>
</gene>
<dbReference type="FunFam" id="3.90.550.50:FF:000001">
    <property type="entry name" value="Hexosyltransferase"/>
    <property type="match status" value="1"/>
</dbReference>
<dbReference type="GO" id="GO:0006493">
    <property type="term" value="P:protein O-linked glycosylation"/>
    <property type="evidence" value="ECO:0007669"/>
    <property type="project" value="TreeGrafter"/>
</dbReference>
<evidence type="ECO:0000256" key="10">
    <source>
        <dbReference type="ARBA" id="ARBA00023180"/>
    </source>
</evidence>
<reference evidence="12" key="2">
    <citation type="submission" date="2023-04" db="EMBL/GenBank/DDBJ databases">
        <authorList>
            <person name="Bu L."/>
            <person name="Lu L."/>
            <person name="Laidemitt M.R."/>
            <person name="Zhang S.M."/>
            <person name="Mutuku M."/>
            <person name="Mkoji G."/>
            <person name="Steinauer M."/>
            <person name="Loker E.S."/>
        </authorList>
    </citation>
    <scope>NUCLEOTIDE SEQUENCE</scope>
    <source>
        <strain evidence="12">KasaAsao</strain>
        <tissue evidence="12">Whole Snail</tissue>
    </source>
</reference>
<evidence type="ECO:0000256" key="8">
    <source>
        <dbReference type="ARBA" id="ARBA00023034"/>
    </source>
</evidence>
<sequence length="401" mass="46218">MFPRPSRILRLLILLVLLFIVVTSFYMFTSHDNYQDNKLALLQSFESSLRPSHIVPRRIARSNSSHKQGPTDVLTTKDNFNVQNVLHEEGKLLNGSTSMFTLEPGKTLLNPHSFPYIHNPLHICREHNLTFLIYIHSSPVNFKKRQAVRQTWGHPGFLSLYSARLVFVLGGGYDESVQGLVDMEALSYGDIVQEDFIDSYRNLTYKGIAALKWVGTYCANSKFVLKSDDDILIDIVSLIDDLFKNILPKRKNGTRLILCNLWTRMKVIRDPKSKWFISKEEFSGDYFPAYCSGSAFLISSDLAPLLYKAALNTPFFWVDDFYVTGLLVTKLKIQHTSYNDAYLLNSNLAEEKIMNNSNQIKVFHVKKLKLFIKLWPFLLKRHNELAQKFQIHGFMNISFLS</sequence>
<keyword evidence="3 11" id="KW-0328">Glycosyltransferase</keyword>
<evidence type="ECO:0000256" key="2">
    <source>
        <dbReference type="ARBA" id="ARBA00008661"/>
    </source>
</evidence>
<protein>
    <recommendedName>
        <fullName evidence="11">Hexosyltransferase</fullName>
        <ecNumber evidence="11">2.4.1.-</ecNumber>
    </recommendedName>
</protein>
<dbReference type="GO" id="GO:0000139">
    <property type="term" value="C:Golgi membrane"/>
    <property type="evidence" value="ECO:0007669"/>
    <property type="project" value="UniProtKB-SubCell"/>
</dbReference>
<dbReference type="Gene3D" id="3.90.550.50">
    <property type="match status" value="1"/>
</dbReference>
<evidence type="ECO:0000256" key="3">
    <source>
        <dbReference type="ARBA" id="ARBA00022676"/>
    </source>
</evidence>
<evidence type="ECO:0000256" key="6">
    <source>
        <dbReference type="ARBA" id="ARBA00022968"/>
    </source>
</evidence>
<comment type="subcellular location">
    <subcellularLocation>
        <location evidence="1 11">Golgi apparatus membrane</location>
        <topology evidence="1 11">Single-pass type II membrane protein</topology>
    </subcellularLocation>
</comment>
<feature type="transmembrane region" description="Helical" evidence="11">
    <location>
        <begin position="7"/>
        <end position="28"/>
    </location>
</feature>
<keyword evidence="4" id="KW-0808">Transferase</keyword>
<evidence type="ECO:0000256" key="9">
    <source>
        <dbReference type="ARBA" id="ARBA00023136"/>
    </source>
</evidence>
<keyword evidence="9 11" id="KW-0472">Membrane</keyword>
<keyword evidence="7 11" id="KW-1133">Transmembrane helix</keyword>
<dbReference type="InterPro" id="IPR002659">
    <property type="entry name" value="Glyco_trans_31"/>
</dbReference>
<proteinExistence type="inferred from homology"/>
<keyword evidence="5 11" id="KW-0812">Transmembrane</keyword>
<keyword evidence="6 11" id="KW-0735">Signal-anchor</keyword>
<evidence type="ECO:0000313" key="13">
    <source>
        <dbReference type="Proteomes" id="UP001233172"/>
    </source>
</evidence>
<dbReference type="EMBL" id="JASAOG010000019">
    <property type="protein sequence ID" value="KAK0063975.1"/>
    <property type="molecule type" value="Genomic_DNA"/>
</dbReference>
<name>A0AAD8C1Y7_BIOPF</name>
<comment type="caution">
    <text evidence="12">The sequence shown here is derived from an EMBL/GenBank/DDBJ whole genome shotgun (WGS) entry which is preliminary data.</text>
</comment>
<reference evidence="12" key="1">
    <citation type="journal article" date="2023" name="PLoS Negl. Trop. Dis.">
        <title>A genome sequence for Biomphalaria pfeifferi, the major vector snail for the human-infecting parasite Schistosoma mansoni.</title>
        <authorList>
            <person name="Bu L."/>
            <person name="Lu L."/>
            <person name="Laidemitt M.R."/>
            <person name="Zhang S.M."/>
            <person name="Mutuku M."/>
            <person name="Mkoji G."/>
            <person name="Steinauer M."/>
            <person name="Loker E.S."/>
        </authorList>
    </citation>
    <scope>NUCLEOTIDE SEQUENCE</scope>
    <source>
        <strain evidence="12">KasaAsao</strain>
    </source>
</reference>
<evidence type="ECO:0000256" key="1">
    <source>
        <dbReference type="ARBA" id="ARBA00004323"/>
    </source>
</evidence>
<evidence type="ECO:0000256" key="7">
    <source>
        <dbReference type="ARBA" id="ARBA00022989"/>
    </source>
</evidence>
<dbReference type="AlphaFoldDB" id="A0AAD8C1Y7"/>
<evidence type="ECO:0000256" key="4">
    <source>
        <dbReference type="ARBA" id="ARBA00022679"/>
    </source>
</evidence>
<evidence type="ECO:0000256" key="5">
    <source>
        <dbReference type="ARBA" id="ARBA00022692"/>
    </source>
</evidence>
<organism evidence="12 13">
    <name type="scientific">Biomphalaria pfeifferi</name>
    <name type="common">Bloodfluke planorb</name>
    <name type="synonym">Freshwater snail</name>
    <dbReference type="NCBI Taxonomy" id="112525"/>
    <lineage>
        <taxon>Eukaryota</taxon>
        <taxon>Metazoa</taxon>
        <taxon>Spiralia</taxon>
        <taxon>Lophotrochozoa</taxon>
        <taxon>Mollusca</taxon>
        <taxon>Gastropoda</taxon>
        <taxon>Heterobranchia</taxon>
        <taxon>Euthyneura</taxon>
        <taxon>Panpulmonata</taxon>
        <taxon>Hygrophila</taxon>
        <taxon>Lymnaeoidea</taxon>
        <taxon>Planorbidae</taxon>
        <taxon>Biomphalaria</taxon>
    </lineage>
</organism>
<keyword evidence="8 11" id="KW-0333">Golgi apparatus</keyword>